<feature type="domain" description="G-protein coupled receptors family 1 profile" evidence="15">
    <location>
        <begin position="7"/>
        <end position="269"/>
    </location>
</feature>
<feature type="domain" description="NAC-A/B" evidence="16">
    <location>
        <begin position="342"/>
        <end position="407"/>
    </location>
</feature>
<comment type="caution">
    <text evidence="17">The sequence shown here is derived from an EMBL/GenBank/DDBJ whole genome shotgun (WGS) entry which is preliminary data.</text>
</comment>
<dbReference type="InterPro" id="IPR001105">
    <property type="entry name" value="Thbox_rcpt"/>
</dbReference>
<dbReference type="PRINTS" id="PR01788">
    <property type="entry name" value="PROSTANOIDR"/>
</dbReference>
<dbReference type="InterPro" id="IPR039370">
    <property type="entry name" value="BTF3"/>
</dbReference>
<comment type="subcellular location">
    <subcellularLocation>
        <location evidence="1">Cell membrane</location>
        <topology evidence="1">Multi-pass membrane protein</topology>
    </subcellularLocation>
</comment>
<keyword evidence="12" id="KW-0807">Transducer</keyword>
<dbReference type="SMART" id="SM01407">
    <property type="entry name" value="NAC"/>
    <property type="match status" value="1"/>
</dbReference>
<dbReference type="EMBL" id="JAAGNN010000011">
    <property type="protein sequence ID" value="KAF4083441.1"/>
    <property type="molecule type" value="Genomic_DNA"/>
</dbReference>
<evidence type="ECO:0000256" key="8">
    <source>
        <dbReference type="ARBA" id="ARBA00023136"/>
    </source>
</evidence>
<dbReference type="Gene3D" id="1.20.1070.10">
    <property type="entry name" value="Rhodopsin 7-helix transmembrane proteins"/>
    <property type="match status" value="1"/>
</dbReference>
<dbReference type="PRINTS" id="PR00429">
    <property type="entry name" value="THROMBOXANER"/>
</dbReference>
<dbReference type="InterPro" id="IPR002715">
    <property type="entry name" value="Nas_poly-pep-assoc_cplx_dom"/>
</dbReference>
<dbReference type="PANTHER" id="PTHR10351">
    <property type="entry name" value="TRANSCRIPTION FACTOR BTF3 FAMILY MEMBER"/>
    <property type="match status" value="1"/>
</dbReference>
<evidence type="ECO:0000256" key="2">
    <source>
        <dbReference type="ARBA" id="ARBA00005296"/>
    </source>
</evidence>
<evidence type="ECO:0000256" key="4">
    <source>
        <dbReference type="ARBA" id="ARBA00022553"/>
    </source>
</evidence>
<evidence type="ECO:0000313" key="17">
    <source>
        <dbReference type="EMBL" id="KAF4083441.1"/>
    </source>
</evidence>
<evidence type="ECO:0000256" key="13">
    <source>
        <dbReference type="RuleBase" id="RU361272"/>
    </source>
</evidence>
<evidence type="ECO:0000256" key="10">
    <source>
        <dbReference type="ARBA" id="ARBA00023170"/>
    </source>
</evidence>
<dbReference type="CDD" id="cd22055">
    <property type="entry name" value="NAC_BTF3"/>
    <property type="match status" value="1"/>
</dbReference>
<accession>A0A7J6ANB6</accession>
<dbReference type="GO" id="GO:0005886">
    <property type="term" value="C:plasma membrane"/>
    <property type="evidence" value="ECO:0007669"/>
    <property type="project" value="UniProtKB-SubCell"/>
</dbReference>
<dbReference type="Proteomes" id="UP000593565">
    <property type="component" value="Unassembled WGS sequence"/>
</dbReference>
<keyword evidence="4" id="KW-0597">Phosphoprotein</keyword>
<evidence type="ECO:0000256" key="6">
    <source>
        <dbReference type="ARBA" id="ARBA00022989"/>
    </source>
</evidence>
<evidence type="ECO:0000256" key="1">
    <source>
        <dbReference type="ARBA" id="ARBA00004651"/>
    </source>
</evidence>
<dbReference type="InterPro" id="IPR008365">
    <property type="entry name" value="Prostanoid_rcpt"/>
</dbReference>
<evidence type="ECO:0000256" key="9">
    <source>
        <dbReference type="ARBA" id="ARBA00023157"/>
    </source>
</evidence>
<keyword evidence="5 14" id="KW-0812">Transmembrane</keyword>
<evidence type="ECO:0000256" key="12">
    <source>
        <dbReference type="ARBA" id="ARBA00023224"/>
    </source>
</evidence>
<dbReference type="PROSITE" id="PS00237">
    <property type="entry name" value="G_PROTEIN_RECEP_F1_1"/>
    <property type="match status" value="1"/>
</dbReference>
<evidence type="ECO:0000259" key="15">
    <source>
        <dbReference type="PROSITE" id="PS50262"/>
    </source>
</evidence>
<feature type="transmembrane region" description="Helical" evidence="14">
    <location>
        <begin position="168"/>
        <end position="193"/>
    </location>
</feature>
<dbReference type="PROSITE" id="PS50262">
    <property type="entry name" value="G_PROTEIN_RECEP_F1_2"/>
    <property type="match status" value="1"/>
</dbReference>
<evidence type="ECO:0000256" key="3">
    <source>
        <dbReference type="ARBA" id="ARBA00022475"/>
    </source>
</evidence>
<evidence type="ECO:0000313" key="18">
    <source>
        <dbReference type="Proteomes" id="UP000593565"/>
    </source>
</evidence>
<keyword evidence="11" id="KW-0325">Glycoprotein</keyword>
<evidence type="ECO:0000256" key="5">
    <source>
        <dbReference type="ARBA" id="ARBA00022692"/>
    </source>
</evidence>
<keyword evidence="8 14" id="KW-0472">Membrane</keyword>
<gene>
    <name evidence="17" type="ORF">AMELA_G00141350</name>
</gene>
<keyword evidence="7" id="KW-0297">G-protein coupled receptor</keyword>
<protein>
    <recommendedName>
        <fullName evidence="13">Transcription factor BTF3</fullName>
    </recommendedName>
</protein>
<dbReference type="PROSITE" id="PS51151">
    <property type="entry name" value="NAC_AB"/>
    <property type="match status" value="1"/>
</dbReference>
<keyword evidence="10" id="KW-0675">Receptor</keyword>
<reference evidence="17 18" key="1">
    <citation type="submission" date="2020-02" db="EMBL/GenBank/DDBJ databases">
        <title>A chromosome-scale genome assembly of the black bullhead catfish (Ameiurus melas).</title>
        <authorList>
            <person name="Wen M."/>
            <person name="Zham M."/>
            <person name="Cabau C."/>
            <person name="Klopp C."/>
            <person name="Donnadieu C."/>
            <person name="Roques C."/>
            <person name="Bouchez O."/>
            <person name="Lampietro C."/>
            <person name="Jouanno E."/>
            <person name="Herpin A."/>
            <person name="Louis A."/>
            <person name="Berthelot C."/>
            <person name="Parey E."/>
            <person name="Roest-Crollius H."/>
            <person name="Braasch I."/>
            <person name="Postlethwait J."/>
            <person name="Robinson-Rechavi M."/>
            <person name="Echchiki A."/>
            <person name="Begum T."/>
            <person name="Montfort J."/>
            <person name="Schartl M."/>
            <person name="Bobe J."/>
            <person name="Guiguen Y."/>
        </authorList>
    </citation>
    <scope>NUCLEOTIDE SEQUENCE [LARGE SCALE GENOMIC DNA]</scope>
    <source>
        <strain evidence="17">M_S1</strain>
        <tissue evidence="17">Blood</tissue>
    </source>
</reference>
<keyword evidence="6 14" id="KW-1133">Transmembrane helix</keyword>
<dbReference type="GO" id="GO:0004960">
    <property type="term" value="F:thromboxane receptor activity"/>
    <property type="evidence" value="ECO:0007669"/>
    <property type="project" value="InterPro"/>
</dbReference>
<evidence type="ECO:0000256" key="14">
    <source>
        <dbReference type="SAM" id="Phobius"/>
    </source>
</evidence>
<sequence length="467" mass="52547">MTVGIISNTMALFILLKSYKRLRSRKSKAFFLLFASGLVLTDFLGHLINGSLALYVYALNKEWESFDPQQVLCGFFGVCMSFFGLSPLLFGGIMAVERCIGVTCPLFHTTILTSYHINRLLPLTWIIALLVALLPVLVLRPYQVQDSCSWCFYRLVGVRDWLDMLLPMIFSVLGLLSLLISFVCNSVSGFTLLWSRMQKDCHRTPKSSLHCEMICQLLAIMMVSCVCWGPFLVTVIITSLQDKGEIAYSQLLLTLRLATWNQILDPWVYILLRRAVVKRLCLLAQRFYSPCPKHRPEFSCSGWEKNEDTMNQEKLAKLQAQVRIGGKGTARRKKKVVHRTATADDKKLQSSLKKLAVNNIAGIEEVNMIKDDGTVIHFNNPKVQASLSANTFAITGHAETKQLTEMLPGILSQLGADSLTSLRKLAEQFPRQVLDNKAPKAEDIDEEDDDVPDLVENFDEASKNEAN</sequence>
<dbReference type="FunFam" id="2.20.70.30:FF:000001">
    <property type="entry name" value="Transcription factor BTF3 homolog"/>
    <property type="match status" value="1"/>
</dbReference>
<dbReference type="SUPFAM" id="SSF81321">
    <property type="entry name" value="Family A G protein-coupled receptor-like"/>
    <property type="match status" value="1"/>
</dbReference>
<dbReference type="InterPro" id="IPR000276">
    <property type="entry name" value="GPCR_Rhodpsn"/>
</dbReference>
<dbReference type="Pfam" id="PF00001">
    <property type="entry name" value="7tm_1"/>
    <property type="match status" value="1"/>
</dbReference>
<organism evidence="17 18">
    <name type="scientific">Ameiurus melas</name>
    <name type="common">Black bullhead</name>
    <name type="synonym">Silurus melas</name>
    <dbReference type="NCBI Taxonomy" id="219545"/>
    <lineage>
        <taxon>Eukaryota</taxon>
        <taxon>Metazoa</taxon>
        <taxon>Chordata</taxon>
        <taxon>Craniata</taxon>
        <taxon>Vertebrata</taxon>
        <taxon>Euteleostomi</taxon>
        <taxon>Actinopterygii</taxon>
        <taxon>Neopterygii</taxon>
        <taxon>Teleostei</taxon>
        <taxon>Ostariophysi</taxon>
        <taxon>Siluriformes</taxon>
        <taxon>Ictaluridae</taxon>
        <taxon>Ameiurus</taxon>
    </lineage>
</organism>
<feature type="transmembrane region" description="Helical" evidence="14">
    <location>
        <begin position="74"/>
        <end position="96"/>
    </location>
</feature>
<evidence type="ECO:0000256" key="7">
    <source>
        <dbReference type="ARBA" id="ARBA00023040"/>
    </source>
</evidence>
<keyword evidence="18" id="KW-1185">Reference proteome</keyword>
<keyword evidence="3" id="KW-1003">Cell membrane</keyword>
<dbReference type="Gene3D" id="2.20.70.30">
    <property type="entry name" value="Nascent polypeptide-associated complex domain"/>
    <property type="match status" value="1"/>
</dbReference>
<name>A0A7J6ANB6_AMEME</name>
<evidence type="ECO:0000256" key="11">
    <source>
        <dbReference type="ARBA" id="ARBA00023180"/>
    </source>
</evidence>
<dbReference type="InterPro" id="IPR038187">
    <property type="entry name" value="NAC_A/B_dom_sf"/>
</dbReference>
<keyword evidence="9" id="KW-1015">Disulfide bond</keyword>
<dbReference type="InterPro" id="IPR017452">
    <property type="entry name" value="GPCR_Rhodpsn_7TM"/>
</dbReference>
<dbReference type="AlphaFoldDB" id="A0A7J6ANB6"/>
<proteinExistence type="inferred from homology"/>
<dbReference type="FunFam" id="1.20.1070.10:FF:000163">
    <property type="entry name" value="Thromboxane A2 receptor"/>
    <property type="match status" value="1"/>
</dbReference>
<feature type="transmembrane region" description="Helical" evidence="14">
    <location>
        <begin position="117"/>
        <end position="137"/>
    </location>
</feature>
<dbReference type="Pfam" id="PF01849">
    <property type="entry name" value="NAC"/>
    <property type="match status" value="1"/>
</dbReference>
<feature type="transmembrane region" description="Helical" evidence="14">
    <location>
        <begin position="214"/>
        <end position="237"/>
    </location>
</feature>
<comment type="similarity">
    <text evidence="2 13">Belongs to the NAC-beta family.</text>
</comment>
<evidence type="ECO:0000259" key="16">
    <source>
        <dbReference type="PROSITE" id="PS51151"/>
    </source>
</evidence>